<organism evidence="3">
    <name type="scientific">Medicago truncatula</name>
    <name type="common">Barrel medic</name>
    <name type="synonym">Medicago tribuloides</name>
    <dbReference type="NCBI Taxonomy" id="3880"/>
    <lineage>
        <taxon>Eukaryota</taxon>
        <taxon>Viridiplantae</taxon>
        <taxon>Streptophyta</taxon>
        <taxon>Embryophyta</taxon>
        <taxon>Tracheophyta</taxon>
        <taxon>Spermatophyta</taxon>
        <taxon>Magnoliopsida</taxon>
        <taxon>eudicotyledons</taxon>
        <taxon>Gunneridae</taxon>
        <taxon>Pentapetalae</taxon>
        <taxon>rosids</taxon>
        <taxon>fabids</taxon>
        <taxon>Fabales</taxon>
        <taxon>Fabaceae</taxon>
        <taxon>Papilionoideae</taxon>
        <taxon>50 kb inversion clade</taxon>
        <taxon>NPAAA clade</taxon>
        <taxon>Hologalegina</taxon>
        <taxon>IRL clade</taxon>
        <taxon>Trifolieae</taxon>
        <taxon>Medicago</taxon>
    </lineage>
</organism>
<dbReference type="EMBL" id="AC157507">
    <property type="protein sequence ID" value="ABN08605.1"/>
    <property type="molecule type" value="Genomic_DNA"/>
</dbReference>
<protein>
    <recommendedName>
        <fullName evidence="5">Transmembrane protein</fullName>
    </recommendedName>
</protein>
<keyword evidence="2" id="KW-0732">Signal</keyword>
<evidence type="ECO:0000256" key="2">
    <source>
        <dbReference type="SAM" id="SignalP"/>
    </source>
</evidence>
<dbReference type="EMBL" id="PSQE01000002">
    <property type="protein sequence ID" value="RHN71899.1"/>
    <property type="molecule type" value="Genomic_DNA"/>
</dbReference>
<feature type="signal peptide" evidence="2">
    <location>
        <begin position="1"/>
        <end position="24"/>
    </location>
</feature>
<accession>A2Q4Q5</accession>
<feature type="chain" id="PRO_5036278707" description="Transmembrane protein" evidence="2">
    <location>
        <begin position="25"/>
        <end position="109"/>
    </location>
</feature>
<name>A2Q4Q5_MEDTR</name>
<reference evidence="4" key="3">
    <citation type="journal article" date="2018" name="Nat. Plants">
        <title>Whole-genome landscape of Medicago truncatula symbiotic genes.</title>
        <authorList>
            <person name="Pecrix Y."/>
            <person name="Gamas P."/>
            <person name="Carrere S."/>
        </authorList>
    </citation>
    <scope>NUCLEOTIDE SEQUENCE</scope>
    <source>
        <tissue evidence="4">Leaves</tissue>
    </source>
</reference>
<dbReference type="Proteomes" id="UP000265566">
    <property type="component" value="Chromosome 2"/>
</dbReference>
<evidence type="ECO:0000256" key="1">
    <source>
        <dbReference type="SAM" id="MobiDB-lite"/>
    </source>
</evidence>
<dbReference type="Gramene" id="rna7547">
    <property type="protein sequence ID" value="RHN71899.1"/>
    <property type="gene ID" value="gene7547"/>
</dbReference>
<evidence type="ECO:0000313" key="4">
    <source>
        <dbReference type="EMBL" id="RHN71899.1"/>
    </source>
</evidence>
<feature type="region of interest" description="Disordered" evidence="1">
    <location>
        <begin position="86"/>
        <end position="109"/>
    </location>
</feature>
<sequence>MDTTRCATFFAMLVFLKLLGSLQGLSNSIPNFYSGARLYPPPSPRVSSQVPALAKNCDLLGKILGLVSDHGSIGSDSEALTNFDTSIRQPRRPKQSTEIYDIAVAPSDD</sequence>
<evidence type="ECO:0000313" key="3">
    <source>
        <dbReference type="EMBL" id="ABN08605.1"/>
    </source>
</evidence>
<gene>
    <name evidence="3" type="ORF">MtrDRAFT_AC157507g15v2</name>
    <name evidence="4" type="ORF">MtrunA17_Chr2g0281831</name>
</gene>
<reference evidence="3" key="1">
    <citation type="submission" date="2005-03" db="EMBL/GenBank/DDBJ databases">
        <authorList>
            <person name="Town C.D."/>
        </authorList>
    </citation>
    <scope>NUCLEOTIDE SEQUENCE</scope>
</reference>
<proteinExistence type="predicted"/>
<dbReference type="AlphaFoldDB" id="A2Q4Q5"/>
<reference evidence="3" key="2">
    <citation type="submission" date="2007-03" db="EMBL/GenBank/DDBJ databases">
        <authorList>
            <consortium name="The International Medicago Genome Annotation Group"/>
        </authorList>
    </citation>
    <scope>NUCLEOTIDE SEQUENCE</scope>
</reference>
<evidence type="ECO:0008006" key="5">
    <source>
        <dbReference type="Google" id="ProtNLM"/>
    </source>
</evidence>